<evidence type="ECO:0008006" key="3">
    <source>
        <dbReference type="Google" id="ProtNLM"/>
    </source>
</evidence>
<keyword evidence="2" id="KW-1185">Reference proteome</keyword>
<evidence type="ECO:0000313" key="1">
    <source>
        <dbReference type="EMBL" id="ROZ62689.1"/>
    </source>
</evidence>
<evidence type="ECO:0000313" key="2">
    <source>
        <dbReference type="Proteomes" id="UP000270616"/>
    </source>
</evidence>
<dbReference type="EMBL" id="RKMF01000011">
    <property type="protein sequence ID" value="ROZ62689.1"/>
    <property type="molecule type" value="Genomic_DNA"/>
</dbReference>
<name>A0A3N4A2S8_9MICC</name>
<gene>
    <name evidence="1" type="ORF">EDL96_09500</name>
</gene>
<dbReference type="RefSeq" id="WP_123825549.1">
    <property type="nucleotide sequence ID" value="NZ_RKMF01000011.1"/>
</dbReference>
<dbReference type="Proteomes" id="UP000270616">
    <property type="component" value="Unassembled WGS sequence"/>
</dbReference>
<dbReference type="InterPro" id="IPR023393">
    <property type="entry name" value="START-like_dom_sf"/>
</dbReference>
<reference evidence="1 2" key="1">
    <citation type="submission" date="2018-10" db="EMBL/GenBank/DDBJ databases">
        <title>Kocuria sp. M5W7-7, whole genome shotgun sequence.</title>
        <authorList>
            <person name="Tuo L."/>
        </authorList>
    </citation>
    <scope>NUCLEOTIDE SEQUENCE [LARGE SCALE GENOMIC DNA]</scope>
    <source>
        <strain evidence="1 2">M5W7-7</strain>
    </source>
</reference>
<comment type="caution">
    <text evidence="1">The sequence shown here is derived from an EMBL/GenBank/DDBJ whole genome shotgun (WGS) entry which is preliminary data.</text>
</comment>
<protein>
    <recommendedName>
        <fullName evidence="3">Polyketide cyclase</fullName>
    </recommendedName>
</protein>
<dbReference type="OrthoDB" id="191189at2"/>
<dbReference type="Gene3D" id="3.30.530.20">
    <property type="match status" value="1"/>
</dbReference>
<dbReference type="AlphaFoldDB" id="A0A3N4A2S8"/>
<dbReference type="InterPro" id="IPR019587">
    <property type="entry name" value="Polyketide_cyclase/dehydratase"/>
</dbReference>
<dbReference type="SUPFAM" id="SSF55961">
    <property type="entry name" value="Bet v1-like"/>
    <property type="match status" value="1"/>
</dbReference>
<dbReference type="Pfam" id="PF10604">
    <property type="entry name" value="Polyketide_cyc2"/>
    <property type="match status" value="1"/>
</dbReference>
<accession>A0A3N4A2S8</accession>
<proteinExistence type="predicted"/>
<organism evidence="1 2">
    <name type="scientific">Kocuria soli</name>
    <dbReference type="NCBI Taxonomy" id="2485125"/>
    <lineage>
        <taxon>Bacteria</taxon>
        <taxon>Bacillati</taxon>
        <taxon>Actinomycetota</taxon>
        <taxon>Actinomycetes</taxon>
        <taxon>Micrococcales</taxon>
        <taxon>Micrococcaceae</taxon>
        <taxon>Kocuria</taxon>
    </lineage>
</organism>
<sequence>MTHVHTRSVDGESRPFHFDSTWRPDADIDRVWDILADIDSWPDWWPGVRSTHVLDQGTPEAEGRRAQVVVASPMGYTLRFTVTITEAVKPRAATITVSGDLRGVGTWRTLTDSDRADLGFMWCVVTRRRLVRLLRPAAPWAHGRVMQAGLRGLERHVT</sequence>